<dbReference type="STRING" id="51642.NSMM_380059"/>
<gene>
    <name evidence="2" type="ORF">NSMM_380059</name>
</gene>
<reference evidence="2 3" key="1">
    <citation type="submission" date="2016-10" db="EMBL/GenBank/DDBJ databases">
        <authorList>
            <person name="de Groot N.N."/>
        </authorList>
    </citation>
    <scope>NUCLEOTIDE SEQUENCE [LARGE SCALE GENOMIC DNA]</scope>
    <source>
        <strain evidence="2">1</strain>
    </source>
</reference>
<dbReference type="Pfam" id="PF13372">
    <property type="entry name" value="Alginate_exp"/>
    <property type="match status" value="1"/>
</dbReference>
<dbReference type="PROSITE" id="PS51257">
    <property type="entry name" value="PROKAR_LIPOPROTEIN"/>
    <property type="match status" value="1"/>
</dbReference>
<feature type="domain" description="Alginate export" evidence="1">
    <location>
        <begin position="91"/>
        <end position="471"/>
    </location>
</feature>
<name>A0A1G5SEN8_9PROT</name>
<evidence type="ECO:0000259" key="1">
    <source>
        <dbReference type="Pfam" id="PF13372"/>
    </source>
</evidence>
<protein>
    <recommendedName>
        <fullName evidence="1">Alginate export domain-containing protein</fullName>
    </recommendedName>
</protein>
<proteinExistence type="predicted"/>
<dbReference type="Proteomes" id="UP000198729">
    <property type="component" value="Unassembled WGS sequence"/>
</dbReference>
<dbReference type="InterPro" id="IPR025388">
    <property type="entry name" value="Alginate_export_dom"/>
</dbReference>
<keyword evidence="3" id="KW-1185">Reference proteome</keyword>
<dbReference type="RefSeq" id="WP_090285714.1">
    <property type="nucleotide sequence ID" value="NZ_FMWO01000045.1"/>
</dbReference>
<dbReference type="Gene3D" id="2.40.160.100">
    <property type="match status" value="1"/>
</dbReference>
<evidence type="ECO:0000313" key="3">
    <source>
        <dbReference type="Proteomes" id="UP000198729"/>
    </source>
</evidence>
<dbReference type="OrthoDB" id="9789168at2"/>
<sequence>MVLKKLSLNYSIIFLFIGCLYWGNNSFAAETQISETENSKKSFVLKNKTLLAATGANSNSGAVGRFPGDFDKLAHIMETHESALSALTPDWLNIGIEHRTRFEAYDNGFTRGIPGDNEQIHQRTRFLFEIKNILDPLQFTLELTDIRAPMSHHGQASSNVFSNHFDFTQLHLDLVTKDFFGTGHAAKLEVGRMVMDFGEGRLVAGHRWGTLTPTFDGVQVRLGTDQEGWGLRAFGTRPVNREPTHLDWNTPETYFSGIHITSRDLAWANADLYFFELNEGNKGRKRDISTTGFRVFAKPNKGQLDYEIESMYQFGEVGSTNYFAHRHHGEIGYSFNTKMPFRIVYPFDYSSGDRDPNKNFDFLFAKRRVEFGPTGILGIFFPSNIISPVGLRATLSPTPTVRLMMSHRAFWLADKRGAFVGSGLQDATGQAGSFLGNLFDMSLSWSPQTSYLRHMSLDVGYSHLFKGSYFDKVSQSPGSADTNYGYTMLTFKF</sequence>
<organism evidence="2 3">
    <name type="scientific">Nitrosomonas mobilis</name>
    <dbReference type="NCBI Taxonomy" id="51642"/>
    <lineage>
        <taxon>Bacteria</taxon>
        <taxon>Pseudomonadati</taxon>
        <taxon>Pseudomonadota</taxon>
        <taxon>Betaproteobacteria</taxon>
        <taxon>Nitrosomonadales</taxon>
        <taxon>Nitrosomonadaceae</taxon>
        <taxon>Nitrosomonas</taxon>
    </lineage>
</organism>
<evidence type="ECO:0000313" key="2">
    <source>
        <dbReference type="EMBL" id="SCZ85437.1"/>
    </source>
</evidence>
<dbReference type="AlphaFoldDB" id="A0A1G5SEN8"/>
<dbReference type="EMBL" id="FMWO01000045">
    <property type="protein sequence ID" value="SCZ85437.1"/>
    <property type="molecule type" value="Genomic_DNA"/>
</dbReference>
<accession>A0A1G5SEN8</accession>
<dbReference type="InterPro" id="IPR053728">
    <property type="entry name" value="Alginate_Permeability_Chnl"/>
</dbReference>